<dbReference type="InterPro" id="IPR017871">
    <property type="entry name" value="ABC_transporter-like_CS"/>
</dbReference>
<evidence type="ECO:0000256" key="7">
    <source>
        <dbReference type="ARBA" id="ARBA00023136"/>
    </source>
</evidence>
<name>A0A0H5R4Z7_9EUKA</name>
<dbReference type="Pfam" id="PF00664">
    <property type="entry name" value="ABC_membrane"/>
    <property type="match status" value="1"/>
</dbReference>
<dbReference type="AlphaFoldDB" id="A0A0H5R4Z7"/>
<protein>
    <submittedName>
        <fullName evidence="11">Uncharacterized protein</fullName>
    </submittedName>
</protein>
<feature type="transmembrane region" description="Helical" evidence="8">
    <location>
        <begin position="40"/>
        <end position="63"/>
    </location>
</feature>
<feature type="domain" description="ABC transmembrane type-1" evidence="10">
    <location>
        <begin position="43"/>
        <end position="334"/>
    </location>
</feature>
<reference evidence="11" key="1">
    <citation type="submission" date="2015-04" db="EMBL/GenBank/DDBJ databases">
        <title>The genome sequence of the plant pathogenic Rhizarian Plasmodiophora brassicae reveals insights in its biotrophic life cycle and the origin of chitin synthesis.</title>
        <authorList>
            <person name="Schwelm A."/>
            <person name="Fogelqvist J."/>
            <person name="Knaust A."/>
            <person name="Julke S."/>
            <person name="Lilja T."/>
            <person name="Dhandapani V."/>
            <person name="Bonilla-Rosso G."/>
            <person name="Karlsson M."/>
            <person name="Shevchenko A."/>
            <person name="Choi S.R."/>
            <person name="Kim H.G."/>
            <person name="Park J.Y."/>
            <person name="Lim Y.P."/>
            <person name="Ludwig-Muller J."/>
            <person name="Dixelius C."/>
        </authorList>
    </citation>
    <scope>NUCLEOTIDE SEQUENCE</scope>
    <source>
        <tissue evidence="11">Potato root galls</tissue>
    </source>
</reference>
<keyword evidence="5" id="KW-0067">ATP-binding</keyword>
<evidence type="ECO:0000313" key="11">
    <source>
        <dbReference type="EMBL" id="CRZ09260.1"/>
    </source>
</evidence>
<dbReference type="Gene3D" id="1.20.1560.10">
    <property type="entry name" value="ABC transporter type 1, transmembrane domain"/>
    <property type="match status" value="1"/>
</dbReference>
<dbReference type="InterPro" id="IPR039421">
    <property type="entry name" value="Type_1_exporter"/>
</dbReference>
<feature type="domain" description="ABC transporter" evidence="9">
    <location>
        <begin position="367"/>
        <end position="603"/>
    </location>
</feature>
<dbReference type="PANTHER" id="PTHR43394">
    <property type="entry name" value="ATP-DEPENDENT PERMEASE MDL1, MITOCHONDRIAL"/>
    <property type="match status" value="1"/>
</dbReference>
<dbReference type="InterPro" id="IPR027417">
    <property type="entry name" value="P-loop_NTPase"/>
</dbReference>
<dbReference type="SUPFAM" id="SSF52540">
    <property type="entry name" value="P-loop containing nucleoside triphosphate hydrolases"/>
    <property type="match status" value="1"/>
</dbReference>
<evidence type="ECO:0000256" key="8">
    <source>
        <dbReference type="SAM" id="Phobius"/>
    </source>
</evidence>
<dbReference type="Gene3D" id="3.40.50.300">
    <property type="entry name" value="P-loop containing nucleotide triphosphate hydrolases"/>
    <property type="match status" value="1"/>
</dbReference>
<feature type="transmembrane region" description="Helical" evidence="8">
    <location>
        <begin position="311"/>
        <end position="333"/>
    </location>
</feature>
<dbReference type="SUPFAM" id="SSF90123">
    <property type="entry name" value="ABC transporter transmembrane region"/>
    <property type="match status" value="1"/>
</dbReference>
<dbReference type="GO" id="GO:0015421">
    <property type="term" value="F:ABC-type oligopeptide transporter activity"/>
    <property type="evidence" value="ECO:0007669"/>
    <property type="project" value="TreeGrafter"/>
</dbReference>
<comment type="subcellular location">
    <subcellularLocation>
        <location evidence="1">Mitochondrion inner membrane</location>
        <topology evidence="1">Multi-pass membrane protein</topology>
    </subcellularLocation>
</comment>
<evidence type="ECO:0000256" key="5">
    <source>
        <dbReference type="ARBA" id="ARBA00022840"/>
    </source>
</evidence>
<evidence type="ECO:0000256" key="6">
    <source>
        <dbReference type="ARBA" id="ARBA00022989"/>
    </source>
</evidence>
<dbReference type="GO" id="GO:0005524">
    <property type="term" value="F:ATP binding"/>
    <property type="evidence" value="ECO:0007669"/>
    <property type="project" value="UniProtKB-KW"/>
</dbReference>
<evidence type="ECO:0000259" key="9">
    <source>
        <dbReference type="PROSITE" id="PS50893"/>
    </source>
</evidence>
<keyword evidence="4" id="KW-0547">Nucleotide-binding</keyword>
<feature type="transmembrane region" description="Helical" evidence="8">
    <location>
        <begin position="190"/>
        <end position="208"/>
    </location>
</feature>
<dbReference type="PROSITE" id="PS50929">
    <property type="entry name" value="ABC_TM1F"/>
    <property type="match status" value="1"/>
</dbReference>
<dbReference type="FunFam" id="1.20.1560.10:FF:000058">
    <property type="entry name" value="ABC transporter B family member 25"/>
    <property type="match status" value="1"/>
</dbReference>
<dbReference type="CDD" id="cd03249">
    <property type="entry name" value="ABC_MTABC3_MDL1_MDL2"/>
    <property type="match status" value="1"/>
</dbReference>
<dbReference type="Pfam" id="PF00005">
    <property type="entry name" value="ABC_tran"/>
    <property type="match status" value="1"/>
</dbReference>
<dbReference type="PANTHER" id="PTHR43394:SF1">
    <property type="entry name" value="ATP-BINDING CASSETTE SUB-FAMILY B MEMBER 10, MITOCHONDRIAL"/>
    <property type="match status" value="1"/>
</dbReference>
<dbReference type="GO" id="GO:0090374">
    <property type="term" value="P:oligopeptide export from mitochondrion"/>
    <property type="evidence" value="ECO:0007669"/>
    <property type="project" value="TreeGrafter"/>
</dbReference>
<proteinExistence type="predicted"/>
<feature type="transmembrane region" description="Helical" evidence="8">
    <location>
        <begin position="94"/>
        <end position="114"/>
    </location>
</feature>
<keyword evidence="6 8" id="KW-1133">Transmembrane helix</keyword>
<evidence type="ECO:0000259" key="10">
    <source>
        <dbReference type="PROSITE" id="PS50929"/>
    </source>
</evidence>
<dbReference type="FunFam" id="3.40.50.300:FF:000403">
    <property type="entry name" value="ATP-binding cassette sub-family B member 8, mitochondrial"/>
    <property type="match status" value="1"/>
</dbReference>
<dbReference type="EMBL" id="HACM01008818">
    <property type="protein sequence ID" value="CRZ09260.1"/>
    <property type="molecule type" value="Transcribed_RNA"/>
</dbReference>
<sequence length="606" mass="66498">MAVSVSISLEEPLLESQPYDTSPQPLTIRRLLRQSYPERWLLLLASVALVVSTVTSLAVPIFIGRVVDELVKVSRGELDRSIARVVINKTIFELVLVVLIGGIFAFLRGFLFSLSGERIVARIRKQLFYSCIRQDISMFDQTRTGELVSRLASDTSVLNNAITSNLSKALQMVSTVSLGLIYLFKLSVQLSILMLSVIPAVAIVGRLYGRYVRNLSRQTQDALARASEVADESFSNIRTVRAFSSEDHQTVLYNERINETYQLGARVALLFGYFVGFMATVAPLSTVFILWAGSMLVLGQTSLTVGLLTSFLLLTVTVGKSVAGISGLISNIYKAMGANAKVFELIDRQPTIPIRGGLEPSKFAGDLHMSDVVFTYPARVDTPVLHGINIAFETGKMTALVGASGGGKSTIFAMIERFYDPNSGVITLDGQDIRNLSVTWMHRRIGLVSQEPVLFACSIRENIAFGMEEASMESIIRAASAANAHEFIMGFERGYETFVGERGLHLSGGQKQRIAIARAVLLNPKILLLDEATSSLDAESEFVVQDALDKLMRGRTVIVIAHRLSTVKNADLVAVIDQGRISEQGSHTSLLERNGMYAHLVRRQLQ</sequence>
<dbReference type="InterPro" id="IPR011527">
    <property type="entry name" value="ABC1_TM_dom"/>
</dbReference>
<evidence type="ECO:0000256" key="3">
    <source>
        <dbReference type="ARBA" id="ARBA00022692"/>
    </source>
</evidence>
<dbReference type="PROSITE" id="PS00211">
    <property type="entry name" value="ABC_TRANSPORTER_1"/>
    <property type="match status" value="1"/>
</dbReference>
<dbReference type="SMART" id="SM00382">
    <property type="entry name" value="AAA"/>
    <property type="match status" value="1"/>
</dbReference>
<dbReference type="InterPro" id="IPR003593">
    <property type="entry name" value="AAA+_ATPase"/>
</dbReference>
<dbReference type="InterPro" id="IPR036640">
    <property type="entry name" value="ABC1_TM_sf"/>
</dbReference>
<accession>A0A0H5R4Z7</accession>
<dbReference type="GO" id="GO:0016887">
    <property type="term" value="F:ATP hydrolysis activity"/>
    <property type="evidence" value="ECO:0007669"/>
    <property type="project" value="InterPro"/>
</dbReference>
<keyword evidence="2" id="KW-0813">Transport</keyword>
<keyword evidence="3 8" id="KW-0812">Transmembrane</keyword>
<dbReference type="PIRSF" id="PIRSF002773">
    <property type="entry name" value="ABC_prm/ATPase_B"/>
    <property type="match status" value="1"/>
</dbReference>
<feature type="transmembrane region" description="Helical" evidence="8">
    <location>
        <begin position="267"/>
        <end position="291"/>
    </location>
</feature>
<evidence type="ECO:0000256" key="2">
    <source>
        <dbReference type="ARBA" id="ARBA00022448"/>
    </source>
</evidence>
<dbReference type="GO" id="GO:0005743">
    <property type="term" value="C:mitochondrial inner membrane"/>
    <property type="evidence" value="ECO:0007669"/>
    <property type="project" value="UniProtKB-SubCell"/>
</dbReference>
<evidence type="ECO:0000256" key="4">
    <source>
        <dbReference type="ARBA" id="ARBA00022741"/>
    </source>
</evidence>
<dbReference type="InterPro" id="IPR003439">
    <property type="entry name" value="ABC_transporter-like_ATP-bd"/>
</dbReference>
<keyword evidence="7 8" id="KW-0472">Membrane</keyword>
<evidence type="ECO:0000256" key="1">
    <source>
        <dbReference type="ARBA" id="ARBA00004448"/>
    </source>
</evidence>
<organism evidence="11">
    <name type="scientific">Spongospora subterranea</name>
    <dbReference type="NCBI Taxonomy" id="70186"/>
    <lineage>
        <taxon>Eukaryota</taxon>
        <taxon>Sar</taxon>
        <taxon>Rhizaria</taxon>
        <taxon>Endomyxa</taxon>
        <taxon>Phytomyxea</taxon>
        <taxon>Plasmodiophorida</taxon>
        <taxon>Plasmodiophoridae</taxon>
        <taxon>Spongospora</taxon>
    </lineage>
</organism>
<dbReference type="PROSITE" id="PS50893">
    <property type="entry name" value="ABC_TRANSPORTER_2"/>
    <property type="match status" value="1"/>
</dbReference>